<keyword evidence="1" id="KW-0456">Lyase</keyword>
<sequence>MVKVLYEIKQNIGWITINRPHVRNAVDFEVIQLLENYIDQARHNGEIKILVIRGAGHDVFCAGGDLKAFSGLKTSDEAYSMLSKMGKVLKKLFYFPKPTVALLNGTAVGGGCEIAAACDLRIASANAKVGFIQGTLGITTGWGGGTYLMERIPKLQALDLLWSAGKITAKQAAEKGFLQHLIKNGSLVEECCSYLNRYTEHAVEVLEAYKKVYLDSLQGRNVDKRVEDEIKACAQLWESDVHHHAVSAFFNNNI</sequence>
<dbReference type="EMBL" id="LNQN01000001">
    <property type="protein sequence ID" value="KSU84969.1"/>
    <property type="molecule type" value="Genomic_DNA"/>
</dbReference>
<dbReference type="Proteomes" id="UP000054099">
    <property type="component" value="Unassembled WGS sequence"/>
</dbReference>
<evidence type="ECO:0000313" key="3">
    <source>
        <dbReference type="Proteomes" id="UP000054099"/>
    </source>
</evidence>
<keyword evidence="3" id="KW-1185">Reference proteome</keyword>
<dbReference type="InterPro" id="IPR029045">
    <property type="entry name" value="ClpP/crotonase-like_dom_sf"/>
</dbReference>
<dbReference type="RefSeq" id="WP_061969230.1">
    <property type="nucleotide sequence ID" value="NZ_FMAV01000001.1"/>
</dbReference>
<dbReference type="OrthoDB" id="9775794at2"/>
<dbReference type="CDD" id="cd06558">
    <property type="entry name" value="crotonase-like"/>
    <property type="match status" value="1"/>
</dbReference>
<protein>
    <recommendedName>
        <fullName evidence="4">Enoyl-CoA hydratase</fullName>
    </recommendedName>
</protein>
<gene>
    <name evidence="2" type="ORF">AS030_05440</name>
</gene>
<proteinExistence type="predicted"/>
<dbReference type="GO" id="GO:0006635">
    <property type="term" value="P:fatty acid beta-oxidation"/>
    <property type="evidence" value="ECO:0007669"/>
    <property type="project" value="TreeGrafter"/>
</dbReference>
<evidence type="ECO:0000313" key="2">
    <source>
        <dbReference type="EMBL" id="KSU84969.1"/>
    </source>
</evidence>
<dbReference type="GO" id="GO:0016829">
    <property type="term" value="F:lyase activity"/>
    <property type="evidence" value="ECO:0007669"/>
    <property type="project" value="UniProtKB-KW"/>
</dbReference>
<dbReference type="Gene3D" id="3.90.226.10">
    <property type="entry name" value="2-enoyl-CoA Hydratase, Chain A, domain 1"/>
    <property type="match status" value="1"/>
</dbReference>
<dbReference type="PANTHER" id="PTHR11941">
    <property type="entry name" value="ENOYL-COA HYDRATASE-RELATED"/>
    <property type="match status" value="1"/>
</dbReference>
<organism evidence="2 3">
    <name type="scientific">Fictibacillus enclensis</name>
    <dbReference type="NCBI Taxonomy" id="1017270"/>
    <lineage>
        <taxon>Bacteria</taxon>
        <taxon>Bacillati</taxon>
        <taxon>Bacillota</taxon>
        <taxon>Bacilli</taxon>
        <taxon>Bacillales</taxon>
        <taxon>Fictibacillaceae</taxon>
        <taxon>Fictibacillus</taxon>
    </lineage>
</organism>
<dbReference type="SUPFAM" id="SSF52096">
    <property type="entry name" value="ClpP/crotonase"/>
    <property type="match status" value="1"/>
</dbReference>
<dbReference type="GO" id="GO:0005829">
    <property type="term" value="C:cytosol"/>
    <property type="evidence" value="ECO:0007669"/>
    <property type="project" value="TreeGrafter"/>
</dbReference>
<dbReference type="InterPro" id="IPR001753">
    <property type="entry name" value="Enoyl-CoA_hydra/iso"/>
</dbReference>
<dbReference type="AlphaFoldDB" id="A0A0V8JDA5"/>
<dbReference type="Pfam" id="PF00378">
    <property type="entry name" value="ECH_1"/>
    <property type="match status" value="1"/>
</dbReference>
<comment type="caution">
    <text evidence="2">The sequence shown here is derived from an EMBL/GenBank/DDBJ whole genome shotgun (WGS) entry which is preliminary data.</text>
</comment>
<name>A0A0V8JDA5_9BACL</name>
<reference evidence="2 3" key="1">
    <citation type="journal article" date="2014" name="Antonie Van Leeuwenhoek">
        <title>Fictibacillus enclensis sp. nov., isolated from marine sediment.</title>
        <authorList>
            <person name="Dastager S.G."/>
            <person name="Mawlankar R."/>
            <person name="Srinivasan K."/>
            <person name="Tang S.K."/>
            <person name="Lee J.C."/>
            <person name="Ramana V.V."/>
            <person name="Shouche Y.S."/>
        </authorList>
    </citation>
    <scope>NUCLEOTIDE SEQUENCE [LARGE SCALE GENOMIC DNA]</scope>
    <source>
        <strain evidence="2 3">NIO-1003</strain>
    </source>
</reference>
<accession>A0A0V8JDA5</accession>
<evidence type="ECO:0008006" key="4">
    <source>
        <dbReference type="Google" id="ProtNLM"/>
    </source>
</evidence>
<evidence type="ECO:0000256" key="1">
    <source>
        <dbReference type="ARBA" id="ARBA00023239"/>
    </source>
</evidence>
<dbReference type="PANTHER" id="PTHR11941:SF27">
    <property type="entry name" value="ETHYLMALONYL-COA DECARBOXYLASE"/>
    <property type="match status" value="1"/>
</dbReference>